<dbReference type="PANTHER" id="PTHR34566:SF2">
    <property type="entry name" value="ALTERED INHERITANCE OF MITOCHONDRIA PROTEIN"/>
    <property type="match status" value="1"/>
</dbReference>
<protein>
    <recommendedName>
        <fullName evidence="1">DUF8204 domain-containing protein</fullName>
    </recommendedName>
</protein>
<dbReference type="PANTHER" id="PTHR34566">
    <property type="entry name" value="ALTERED INHERITANCE OF MITOCHONDRIA PROTEIN"/>
    <property type="match status" value="1"/>
</dbReference>
<evidence type="ECO:0000313" key="2">
    <source>
        <dbReference type="EMBL" id="MPA67639.1"/>
    </source>
</evidence>
<dbReference type="Pfam" id="PF26631">
    <property type="entry name" value="DUF8204"/>
    <property type="match status" value="1"/>
</dbReference>
<name>A0A5B7BFH4_DAVIN</name>
<reference evidence="2" key="1">
    <citation type="submission" date="2019-08" db="EMBL/GenBank/DDBJ databases">
        <title>Reference gene set and small RNA set construction with multiple tissues from Davidia involucrata Baill.</title>
        <authorList>
            <person name="Yang H."/>
            <person name="Zhou C."/>
            <person name="Li G."/>
            <person name="Wang J."/>
            <person name="Gao P."/>
            <person name="Wang M."/>
            <person name="Wang R."/>
            <person name="Zhao Y."/>
        </authorList>
    </citation>
    <scope>NUCLEOTIDE SEQUENCE</scope>
    <source>
        <tissue evidence="2">Mixed with DoveR01_LX</tissue>
    </source>
</reference>
<evidence type="ECO:0000259" key="1">
    <source>
        <dbReference type="Pfam" id="PF26631"/>
    </source>
</evidence>
<dbReference type="EMBL" id="GHES01037080">
    <property type="protein sequence ID" value="MPA67639.1"/>
    <property type="molecule type" value="Transcribed_RNA"/>
</dbReference>
<proteinExistence type="predicted"/>
<feature type="domain" description="DUF8204" evidence="1">
    <location>
        <begin position="1"/>
        <end position="60"/>
    </location>
</feature>
<gene>
    <name evidence="2" type="ORF">Din_037080</name>
</gene>
<dbReference type="InterPro" id="IPR058517">
    <property type="entry name" value="DUF8204"/>
</dbReference>
<dbReference type="AlphaFoldDB" id="A0A5B7BFH4"/>
<sequence length="109" mass="12441">MCYGFSRILQQVPSYIVEESELEASKVDRSLMDIEYACVGYSVQLDKKNPSTHPQRNKLDCHIVLVLSFCMKKDLHMLTMFLPMFTRGKMATLLNLKPTGLHILLGMST</sequence>
<organism evidence="2">
    <name type="scientific">Davidia involucrata</name>
    <name type="common">Dove tree</name>
    <dbReference type="NCBI Taxonomy" id="16924"/>
    <lineage>
        <taxon>Eukaryota</taxon>
        <taxon>Viridiplantae</taxon>
        <taxon>Streptophyta</taxon>
        <taxon>Embryophyta</taxon>
        <taxon>Tracheophyta</taxon>
        <taxon>Spermatophyta</taxon>
        <taxon>Magnoliopsida</taxon>
        <taxon>eudicotyledons</taxon>
        <taxon>Gunneridae</taxon>
        <taxon>Pentapetalae</taxon>
        <taxon>asterids</taxon>
        <taxon>Cornales</taxon>
        <taxon>Nyssaceae</taxon>
        <taxon>Davidia</taxon>
    </lineage>
</organism>
<accession>A0A5B7BFH4</accession>